<name>A0A5N6KQP3_9ROSI</name>
<proteinExistence type="predicted"/>
<feature type="region of interest" description="Disordered" evidence="1">
    <location>
        <begin position="35"/>
        <end position="55"/>
    </location>
</feature>
<evidence type="ECO:0000313" key="3">
    <source>
        <dbReference type="Proteomes" id="UP000327013"/>
    </source>
</evidence>
<evidence type="ECO:0000256" key="1">
    <source>
        <dbReference type="SAM" id="MobiDB-lite"/>
    </source>
</evidence>
<reference evidence="2 3" key="1">
    <citation type="submission" date="2019-06" db="EMBL/GenBank/DDBJ databases">
        <title>A chromosomal-level reference genome of Carpinus fangiana (Coryloideae, Betulaceae).</title>
        <authorList>
            <person name="Yang X."/>
            <person name="Wang Z."/>
            <person name="Zhang L."/>
            <person name="Hao G."/>
            <person name="Liu J."/>
            <person name="Yang Y."/>
        </authorList>
    </citation>
    <scope>NUCLEOTIDE SEQUENCE [LARGE SCALE GENOMIC DNA]</scope>
    <source>
        <strain evidence="2">Cfa_2016G</strain>
        <tissue evidence="2">Leaf</tissue>
    </source>
</reference>
<sequence>MGAMKVALCFSAAIMKMANTSSAVKNISMKRPRTIEVPPPSAVSTAISPGKRAETTPADAMAPVICARTMTAPRIQGTAPIRHMPSVTYGRRVRRAHRGAWGDGAYGRVEQSTCDAEEDPGIYCEGEAECQRHKEEVRGVGRCRNGRARGGVVGDLCCREGEEEEHEGANELADEGHKVSAYPWWEEFEDRYAAMRVEFGIVRSALCFHAREANILRGGVDVHDGGIVSNDKPKEAEFGIGFDVLW</sequence>
<dbReference type="AlphaFoldDB" id="A0A5N6KQP3"/>
<accession>A0A5N6KQP3</accession>
<dbReference type="Proteomes" id="UP000327013">
    <property type="component" value="Unassembled WGS sequence"/>
</dbReference>
<protein>
    <submittedName>
        <fullName evidence="2">Uncharacterized protein</fullName>
    </submittedName>
</protein>
<comment type="caution">
    <text evidence="2">The sequence shown here is derived from an EMBL/GenBank/DDBJ whole genome shotgun (WGS) entry which is preliminary data.</text>
</comment>
<gene>
    <name evidence="2" type="ORF">FH972_021784</name>
</gene>
<evidence type="ECO:0000313" key="2">
    <source>
        <dbReference type="EMBL" id="KAB8338840.1"/>
    </source>
</evidence>
<keyword evidence="3" id="KW-1185">Reference proteome</keyword>
<organism evidence="2 3">
    <name type="scientific">Carpinus fangiana</name>
    <dbReference type="NCBI Taxonomy" id="176857"/>
    <lineage>
        <taxon>Eukaryota</taxon>
        <taxon>Viridiplantae</taxon>
        <taxon>Streptophyta</taxon>
        <taxon>Embryophyta</taxon>
        <taxon>Tracheophyta</taxon>
        <taxon>Spermatophyta</taxon>
        <taxon>Magnoliopsida</taxon>
        <taxon>eudicotyledons</taxon>
        <taxon>Gunneridae</taxon>
        <taxon>Pentapetalae</taxon>
        <taxon>rosids</taxon>
        <taxon>fabids</taxon>
        <taxon>Fagales</taxon>
        <taxon>Betulaceae</taxon>
        <taxon>Carpinus</taxon>
    </lineage>
</organism>
<dbReference type="EMBL" id="VIBQ01000010">
    <property type="protein sequence ID" value="KAB8338840.1"/>
    <property type="molecule type" value="Genomic_DNA"/>
</dbReference>